<dbReference type="InterPro" id="IPR035986">
    <property type="entry name" value="PKD_dom_sf"/>
</dbReference>
<dbReference type="InterPro" id="IPR036116">
    <property type="entry name" value="FN3_sf"/>
</dbReference>
<dbReference type="CDD" id="cd00063">
    <property type="entry name" value="FN3"/>
    <property type="match status" value="1"/>
</dbReference>
<dbReference type="Proteomes" id="UP000189670">
    <property type="component" value="Unassembled WGS sequence"/>
</dbReference>
<dbReference type="PROSITE" id="PS50093">
    <property type="entry name" value="PKD"/>
    <property type="match status" value="1"/>
</dbReference>
<comment type="caution">
    <text evidence="3">The sequence shown here is derived from an EMBL/GenBank/DDBJ whole genome shotgun (WGS) entry which is preliminary data.</text>
</comment>
<feature type="domain" description="PKD" evidence="1">
    <location>
        <begin position="173"/>
        <end position="245"/>
    </location>
</feature>
<dbReference type="CDD" id="cd00146">
    <property type="entry name" value="PKD"/>
    <property type="match status" value="1"/>
</dbReference>
<reference evidence="4" key="1">
    <citation type="submission" date="2012-11" db="EMBL/GenBank/DDBJ databases">
        <authorList>
            <person name="Lucero-Rivera Y.E."/>
            <person name="Tovar-Ramirez D."/>
        </authorList>
    </citation>
    <scope>NUCLEOTIDE SEQUENCE [LARGE SCALE GENOMIC DNA]</scope>
    <source>
        <strain evidence="4">Araruama</strain>
    </source>
</reference>
<dbReference type="AlphaFoldDB" id="A0A1V1NT17"/>
<gene>
    <name evidence="3" type="ORF">OMM_05951</name>
</gene>
<dbReference type="SUPFAM" id="SSF49265">
    <property type="entry name" value="Fibronectin type III"/>
    <property type="match status" value="1"/>
</dbReference>
<dbReference type="InterPro" id="IPR013783">
    <property type="entry name" value="Ig-like_fold"/>
</dbReference>
<dbReference type="SMART" id="SM00089">
    <property type="entry name" value="PKD"/>
    <property type="match status" value="1"/>
</dbReference>
<dbReference type="EMBL" id="ATBP01002582">
    <property type="protein sequence ID" value="ETR65698.1"/>
    <property type="molecule type" value="Genomic_DNA"/>
</dbReference>
<dbReference type="PROSITE" id="PS50853">
    <property type="entry name" value="FN3"/>
    <property type="match status" value="1"/>
</dbReference>
<protein>
    <recommendedName>
        <fullName evidence="5">PKD domain-containing protein</fullName>
    </recommendedName>
</protein>
<organism evidence="3 4">
    <name type="scientific">Candidatus Magnetoglobus multicellularis str. Araruama</name>
    <dbReference type="NCBI Taxonomy" id="890399"/>
    <lineage>
        <taxon>Bacteria</taxon>
        <taxon>Pseudomonadati</taxon>
        <taxon>Thermodesulfobacteriota</taxon>
        <taxon>Desulfobacteria</taxon>
        <taxon>Desulfobacterales</taxon>
        <taxon>Desulfobacteraceae</taxon>
        <taxon>Candidatus Magnetoglobus</taxon>
    </lineage>
</organism>
<dbReference type="SUPFAM" id="SSF49299">
    <property type="entry name" value="PKD domain"/>
    <property type="match status" value="1"/>
</dbReference>
<sequence length="336" mass="37785">MNNQINQIEPVKYDDLIDLSTDIFLDVSGMYHRLNHNETELPLNCEPSKVTLHDIKNGCNPQNIQFSWNPSSCDHCGQIQYNLEIHIDNQTIYKLDDYEGDLISKTSYQLPKNLNPNTTYSWAVFPKSEKGVWNLDVDWQTFTTGEEYSNSAPVAFFYVSPDTGFPSTIFNCNATYSYDMDNDPLTFQWNWGDGSGYSEPSSSSFASHQYATQGKYIISLIVSDDKGASNTSSQPVTVRILETPNQPPSVWFSSNEPSGTISYDNPIFKYDASDTDGNIAGFYRTLGSKYKIDGNTPDESCFSLNKTYQASNLSDGSYTFYVRAKDNDGSLSPHCQ</sequence>
<dbReference type="Pfam" id="PF18911">
    <property type="entry name" value="PKD_4"/>
    <property type="match status" value="1"/>
</dbReference>
<name>A0A1V1NT17_9BACT</name>
<evidence type="ECO:0000259" key="1">
    <source>
        <dbReference type="PROSITE" id="PS50093"/>
    </source>
</evidence>
<accession>A0A1V1NT17</accession>
<dbReference type="InterPro" id="IPR000601">
    <property type="entry name" value="PKD_dom"/>
</dbReference>
<evidence type="ECO:0000313" key="4">
    <source>
        <dbReference type="Proteomes" id="UP000189670"/>
    </source>
</evidence>
<proteinExistence type="predicted"/>
<feature type="domain" description="Fibronectin type-III" evidence="2">
    <location>
        <begin position="46"/>
        <end position="147"/>
    </location>
</feature>
<evidence type="ECO:0000259" key="2">
    <source>
        <dbReference type="PROSITE" id="PS50853"/>
    </source>
</evidence>
<evidence type="ECO:0008006" key="5">
    <source>
        <dbReference type="Google" id="ProtNLM"/>
    </source>
</evidence>
<dbReference type="InterPro" id="IPR022409">
    <property type="entry name" value="PKD/Chitinase_dom"/>
</dbReference>
<dbReference type="InterPro" id="IPR003961">
    <property type="entry name" value="FN3_dom"/>
</dbReference>
<evidence type="ECO:0000313" key="3">
    <source>
        <dbReference type="EMBL" id="ETR65698.1"/>
    </source>
</evidence>
<dbReference type="Gene3D" id="2.60.40.10">
    <property type="entry name" value="Immunoglobulins"/>
    <property type="match status" value="2"/>
</dbReference>